<comment type="caution">
    <text evidence="1">The sequence shown here is derived from an EMBL/GenBank/DDBJ whole genome shotgun (WGS) entry which is preliminary data.</text>
</comment>
<dbReference type="Proteomes" id="UP000286716">
    <property type="component" value="Unassembled WGS sequence"/>
</dbReference>
<evidence type="ECO:0000313" key="1">
    <source>
        <dbReference type="EMBL" id="RSM38464.1"/>
    </source>
</evidence>
<reference evidence="1 2" key="1">
    <citation type="submission" date="2018-05" db="EMBL/GenBank/DDBJ databases">
        <title>Evolution of GPA BGCs.</title>
        <authorList>
            <person name="Waglechner N."/>
            <person name="Wright G.D."/>
        </authorList>
    </citation>
    <scope>NUCLEOTIDE SEQUENCE [LARGE SCALE GENOMIC DNA]</scope>
    <source>
        <strain evidence="1 2">DSM 5908</strain>
    </source>
</reference>
<protein>
    <submittedName>
        <fullName evidence="1">Uncharacterized protein</fullName>
    </submittedName>
</protein>
<name>A0A428W678_AMYBA</name>
<proteinExistence type="predicted"/>
<sequence length="72" mass="7866">MRSAMSRPRFRLRLVSTFRWNSVPRSSLSVANVGTSHRGRRSVSIAVTRTPACLAASAALKALASRLHSSTR</sequence>
<keyword evidence="2" id="KW-1185">Reference proteome</keyword>
<organism evidence="1 2">
    <name type="scientific">Amycolatopsis balhimycina DSM 5908</name>
    <dbReference type="NCBI Taxonomy" id="1081091"/>
    <lineage>
        <taxon>Bacteria</taxon>
        <taxon>Bacillati</taxon>
        <taxon>Actinomycetota</taxon>
        <taxon>Actinomycetes</taxon>
        <taxon>Pseudonocardiales</taxon>
        <taxon>Pseudonocardiaceae</taxon>
        <taxon>Amycolatopsis</taxon>
    </lineage>
</organism>
<accession>A0A428W678</accession>
<dbReference type="AlphaFoldDB" id="A0A428W678"/>
<dbReference type="EMBL" id="QHHU01000057">
    <property type="protein sequence ID" value="RSM38464.1"/>
    <property type="molecule type" value="Genomic_DNA"/>
</dbReference>
<gene>
    <name evidence="1" type="ORF">DMA12_32665</name>
</gene>
<evidence type="ECO:0000313" key="2">
    <source>
        <dbReference type="Proteomes" id="UP000286716"/>
    </source>
</evidence>